<dbReference type="InterPro" id="IPR024654">
    <property type="entry name" value="Calcineurin-like_PHP_lpxH"/>
</dbReference>
<comment type="cofactor">
    <cofactor evidence="2">
        <name>a divalent metal cation</name>
        <dbReference type="ChEBI" id="CHEBI:60240"/>
    </cofactor>
</comment>
<evidence type="ECO:0000256" key="1">
    <source>
        <dbReference type="ARBA" id="ARBA00008950"/>
    </source>
</evidence>
<dbReference type="KEGG" id="vfa:MM35RIKEN_07230"/>
<dbReference type="GO" id="GO:0046872">
    <property type="term" value="F:metal ion binding"/>
    <property type="evidence" value="ECO:0007669"/>
    <property type="project" value="UniProtKB-KW"/>
</dbReference>
<evidence type="ECO:0000313" key="5">
    <source>
        <dbReference type="Proteomes" id="UP000681343"/>
    </source>
</evidence>
<comment type="similarity">
    <text evidence="1 2">Belongs to the metallophosphoesterase superfamily. YfcE family.</text>
</comment>
<feature type="domain" description="Calcineurin-like phosphoesterase" evidence="3">
    <location>
        <begin position="1"/>
        <end position="162"/>
    </location>
</feature>
<dbReference type="Proteomes" id="UP000681343">
    <property type="component" value="Chromosome"/>
</dbReference>
<dbReference type="Gene3D" id="3.60.21.10">
    <property type="match status" value="1"/>
</dbReference>
<keyword evidence="2" id="KW-0479">Metal-binding</keyword>
<reference evidence="4" key="1">
    <citation type="submission" date="2020-09" db="EMBL/GenBank/DDBJ databases">
        <title>New species isolated from human feces.</title>
        <authorList>
            <person name="Kitahara M."/>
            <person name="Shigeno Y."/>
            <person name="Shime M."/>
            <person name="Matsumoto Y."/>
            <person name="Nakamura S."/>
            <person name="Motooka D."/>
            <person name="Fukuoka S."/>
            <person name="Nishikawa H."/>
            <person name="Benno Y."/>
        </authorList>
    </citation>
    <scope>NUCLEOTIDE SEQUENCE</scope>
    <source>
        <strain evidence="4">MM35</strain>
    </source>
</reference>
<evidence type="ECO:0000259" key="3">
    <source>
        <dbReference type="Pfam" id="PF12850"/>
    </source>
</evidence>
<dbReference type="EMBL" id="AP023415">
    <property type="protein sequence ID" value="BCK78531.1"/>
    <property type="molecule type" value="Genomic_DNA"/>
</dbReference>
<dbReference type="RefSeq" id="WP_212819401.1">
    <property type="nucleotide sequence ID" value="NZ_AP023415.1"/>
</dbReference>
<evidence type="ECO:0000256" key="2">
    <source>
        <dbReference type="RuleBase" id="RU362039"/>
    </source>
</evidence>
<dbReference type="EC" id="3.1.4.-" evidence="2"/>
<gene>
    <name evidence="4" type="primary">yfcE</name>
    <name evidence="4" type="ORF">MM35RIKEN_07230</name>
</gene>
<evidence type="ECO:0000313" key="4">
    <source>
        <dbReference type="EMBL" id="BCK78531.1"/>
    </source>
</evidence>
<accession>A0A810PZE4</accession>
<dbReference type="NCBIfam" id="NF006988">
    <property type="entry name" value="PRK09453.1"/>
    <property type="match status" value="1"/>
</dbReference>
<keyword evidence="5" id="KW-1185">Reference proteome</keyword>
<proteinExistence type="inferred from homology"/>
<sequence>MRWLVASDIHGSATACRRVLDAFVREKADGLLLLGDLLYHGPRNPLPEGHDPKQCVQMLNEYRDHIAAVRGNCEAAVDQMVLQFPVMADYMLLQLGGRRIFATHGDMYNPEHLPPLAKGGILLTGHTHVPACDIYPDFVYLNPGSVSLPKDEQKRKGYILLDDTGAVFKELDGTEYHRYMF</sequence>
<protein>
    <recommendedName>
        <fullName evidence="2">Phosphoesterase</fullName>
        <ecNumber evidence="2">3.1.4.-</ecNumber>
    </recommendedName>
</protein>
<dbReference type="Pfam" id="PF12850">
    <property type="entry name" value="Metallophos_2"/>
    <property type="match status" value="1"/>
</dbReference>
<organism evidence="4 5">
    <name type="scientific">Vescimonas fastidiosa</name>
    <dbReference type="NCBI Taxonomy" id="2714353"/>
    <lineage>
        <taxon>Bacteria</taxon>
        <taxon>Bacillati</taxon>
        <taxon>Bacillota</taxon>
        <taxon>Clostridia</taxon>
        <taxon>Eubacteriales</taxon>
        <taxon>Oscillospiraceae</taxon>
        <taxon>Vescimonas</taxon>
    </lineage>
</organism>
<name>A0A810PZE4_9FIRM</name>
<dbReference type="InterPro" id="IPR029052">
    <property type="entry name" value="Metallo-depent_PP-like"/>
</dbReference>
<dbReference type="InterPro" id="IPR000979">
    <property type="entry name" value="Phosphodiesterase_MJ0936/Vps29"/>
</dbReference>
<dbReference type="PANTHER" id="PTHR11124">
    <property type="entry name" value="VACUOLAR SORTING PROTEIN VPS29"/>
    <property type="match status" value="1"/>
</dbReference>
<dbReference type="NCBIfam" id="TIGR00040">
    <property type="entry name" value="yfcE"/>
    <property type="match status" value="1"/>
</dbReference>
<dbReference type="SUPFAM" id="SSF56300">
    <property type="entry name" value="Metallo-dependent phosphatases"/>
    <property type="match status" value="1"/>
</dbReference>
<dbReference type="AlphaFoldDB" id="A0A810PZE4"/>
<dbReference type="GO" id="GO:0016787">
    <property type="term" value="F:hydrolase activity"/>
    <property type="evidence" value="ECO:0007669"/>
    <property type="project" value="UniProtKB-UniRule"/>
</dbReference>